<protein>
    <submittedName>
        <fullName evidence="2">Uncharacterized protein</fullName>
    </submittedName>
</protein>
<dbReference type="Proteomes" id="UP000501690">
    <property type="component" value="Linkage Group LG7"/>
</dbReference>
<sequence>MAQHSTKLGVDKDIFLELRMQMIEAAQKKGQSSVPNLTNVMVETHPSERDMKRPNHFQENKKRQGQEEDQIFGLGGTLGSCSATSDLGDLDGPNIHMRKIIDHYLIE</sequence>
<dbReference type="AlphaFoldDB" id="A0A4D6MDM7"/>
<accession>A0A4D6MDM7</accession>
<reference evidence="2 3" key="1">
    <citation type="submission" date="2019-04" db="EMBL/GenBank/DDBJ databases">
        <title>An improved genome assembly and genetic linkage map for asparagus bean, Vigna unguiculata ssp. sesquipedialis.</title>
        <authorList>
            <person name="Xia Q."/>
            <person name="Zhang R."/>
            <person name="Dong Y."/>
        </authorList>
    </citation>
    <scope>NUCLEOTIDE SEQUENCE [LARGE SCALE GENOMIC DNA]</scope>
    <source>
        <tissue evidence="2">Leaf</tissue>
    </source>
</reference>
<gene>
    <name evidence="2" type="ORF">DEO72_LG7g736</name>
</gene>
<keyword evidence="3" id="KW-1185">Reference proteome</keyword>
<proteinExistence type="predicted"/>
<evidence type="ECO:0000313" key="3">
    <source>
        <dbReference type="Proteomes" id="UP000501690"/>
    </source>
</evidence>
<name>A0A4D6MDM7_VIGUN</name>
<feature type="compositionally biased region" description="Basic and acidic residues" evidence="1">
    <location>
        <begin position="45"/>
        <end position="66"/>
    </location>
</feature>
<organism evidence="2 3">
    <name type="scientific">Vigna unguiculata</name>
    <name type="common">Cowpea</name>
    <dbReference type="NCBI Taxonomy" id="3917"/>
    <lineage>
        <taxon>Eukaryota</taxon>
        <taxon>Viridiplantae</taxon>
        <taxon>Streptophyta</taxon>
        <taxon>Embryophyta</taxon>
        <taxon>Tracheophyta</taxon>
        <taxon>Spermatophyta</taxon>
        <taxon>Magnoliopsida</taxon>
        <taxon>eudicotyledons</taxon>
        <taxon>Gunneridae</taxon>
        <taxon>Pentapetalae</taxon>
        <taxon>rosids</taxon>
        <taxon>fabids</taxon>
        <taxon>Fabales</taxon>
        <taxon>Fabaceae</taxon>
        <taxon>Papilionoideae</taxon>
        <taxon>50 kb inversion clade</taxon>
        <taxon>NPAAA clade</taxon>
        <taxon>indigoferoid/millettioid clade</taxon>
        <taxon>Phaseoleae</taxon>
        <taxon>Vigna</taxon>
    </lineage>
</organism>
<dbReference type="EMBL" id="CP039351">
    <property type="protein sequence ID" value="QCD99455.1"/>
    <property type="molecule type" value="Genomic_DNA"/>
</dbReference>
<feature type="region of interest" description="Disordered" evidence="1">
    <location>
        <begin position="44"/>
        <end position="75"/>
    </location>
</feature>
<evidence type="ECO:0000313" key="2">
    <source>
        <dbReference type="EMBL" id="QCD99455.1"/>
    </source>
</evidence>
<evidence type="ECO:0000256" key="1">
    <source>
        <dbReference type="SAM" id="MobiDB-lite"/>
    </source>
</evidence>